<dbReference type="RefSeq" id="WP_169350320.1">
    <property type="nucleotide sequence ID" value="NZ_JABBJJ010000297.1"/>
</dbReference>
<protein>
    <submittedName>
        <fullName evidence="1">Uncharacterized protein</fullName>
    </submittedName>
</protein>
<comment type="caution">
    <text evidence="1">The sequence shown here is derived from an EMBL/GenBank/DDBJ whole genome shotgun (WGS) entry which is preliminary data.</text>
</comment>
<evidence type="ECO:0000313" key="2">
    <source>
        <dbReference type="Proteomes" id="UP000518300"/>
    </source>
</evidence>
<sequence length="155" mass="16944">MATPASRVFAEQLFAAFPSLRTRAELFAEREDGPFELTLTLPSPTGTRERDVRVWVEQGVPSLAFGPGWHTHADTWAAWPGESLVDLLRAILEDRFVLSFDVDATPDATPGVIDLRNPTALEDELTAWSAPGRLRLASWGGTADAEVGLEDLTAR</sequence>
<gene>
    <name evidence="1" type="ORF">HG543_40675</name>
</gene>
<dbReference type="Proteomes" id="UP000518300">
    <property type="component" value="Unassembled WGS sequence"/>
</dbReference>
<accession>A0A848LTX3</accession>
<evidence type="ECO:0000313" key="1">
    <source>
        <dbReference type="EMBL" id="NMO21121.1"/>
    </source>
</evidence>
<name>A0A848LTX3_9BACT</name>
<dbReference type="AlphaFoldDB" id="A0A848LTX3"/>
<organism evidence="1 2">
    <name type="scientific">Pyxidicoccus fallax</name>
    <dbReference type="NCBI Taxonomy" id="394095"/>
    <lineage>
        <taxon>Bacteria</taxon>
        <taxon>Pseudomonadati</taxon>
        <taxon>Myxococcota</taxon>
        <taxon>Myxococcia</taxon>
        <taxon>Myxococcales</taxon>
        <taxon>Cystobacterineae</taxon>
        <taxon>Myxococcaceae</taxon>
        <taxon>Pyxidicoccus</taxon>
    </lineage>
</organism>
<reference evidence="1 2" key="1">
    <citation type="submission" date="2020-04" db="EMBL/GenBank/DDBJ databases">
        <title>Draft genome of Pyxidicoccus fallax type strain.</title>
        <authorList>
            <person name="Whitworth D.E."/>
        </authorList>
    </citation>
    <scope>NUCLEOTIDE SEQUENCE [LARGE SCALE GENOMIC DNA]</scope>
    <source>
        <strain evidence="1 2">DSM 14698</strain>
    </source>
</reference>
<keyword evidence="2" id="KW-1185">Reference proteome</keyword>
<proteinExistence type="predicted"/>
<dbReference type="EMBL" id="JABBJJ010000297">
    <property type="protein sequence ID" value="NMO21121.1"/>
    <property type="molecule type" value="Genomic_DNA"/>
</dbReference>